<dbReference type="NCBIfam" id="TIGR01725">
    <property type="entry name" value="phge_HK97_gp10"/>
    <property type="match status" value="1"/>
</dbReference>
<evidence type="ECO:0008006" key="3">
    <source>
        <dbReference type="Google" id="ProtNLM"/>
    </source>
</evidence>
<sequence length="142" mass="15907">MADMELEGIEQLIKKVENMGKAGARAENKALKKAGELINEEIKARAPTSVSPRQPKGKTQMWRTGKHAKELLKVSGIRSKNERKYVLAGLQRGDNSKAFYLKFKEFGSSKESAQPFMAPAYESKKEEAKEVIKQELRKALGL</sequence>
<evidence type="ECO:0000313" key="2">
    <source>
        <dbReference type="Proteomes" id="UP001321763"/>
    </source>
</evidence>
<dbReference type="RefSeq" id="WP_317725148.1">
    <property type="nucleotide sequence ID" value="NZ_AP026820.1"/>
</dbReference>
<dbReference type="EMBL" id="AP026820">
    <property type="protein sequence ID" value="BDR82554.1"/>
    <property type="molecule type" value="Genomic_DNA"/>
</dbReference>
<name>A0ABC8EHP8_CLOTA</name>
<dbReference type="InterPro" id="IPR010064">
    <property type="entry name" value="HK97-gp10_tail"/>
</dbReference>
<dbReference type="Proteomes" id="UP001321763">
    <property type="component" value="Plasmid pKHSU-234311-028-2"/>
</dbReference>
<gene>
    <name evidence="1" type="ORF">K234311028_p20370</name>
</gene>
<organism evidence="1 2">
    <name type="scientific">Clostridium tetani</name>
    <dbReference type="NCBI Taxonomy" id="1513"/>
    <lineage>
        <taxon>Bacteria</taxon>
        <taxon>Bacillati</taxon>
        <taxon>Bacillota</taxon>
        <taxon>Clostridia</taxon>
        <taxon>Eubacteriales</taxon>
        <taxon>Clostridiaceae</taxon>
        <taxon>Clostridium</taxon>
    </lineage>
</organism>
<keyword evidence="1" id="KW-0614">Plasmid</keyword>
<evidence type="ECO:0000313" key="1">
    <source>
        <dbReference type="EMBL" id="BDR82554.1"/>
    </source>
</evidence>
<dbReference type="AlphaFoldDB" id="A0ABC8EHP8"/>
<protein>
    <recommendedName>
        <fullName evidence="3">Phage protein, HK97 gp10 family</fullName>
    </recommendedName>
</protein>
<geneLocation type="plasmid" evidence="1 2">
    <name>pKHSU-234311-028-2</name>
</geneLocation>
<accession>A0ABC8EHP8</accession>
<reference evidence="1 2" key="1">
    <citation type="submission" date="2022-09" db="EMBL/GenBank/DDBJ databases">
        <title>complete genome sequences of Clostridium tetani str. KHSU-234311-028 isolated from soil.</title>
        <authorList>
            <person name="Sekizuka T."/>
            <person name="Shitada C."/>
            <person name="Takahashi M."/>
            <person name="Kuroda M."/>
        </authorList>
    </citation>
    <scope>NUCLEOTIDE SEQUENCE [LARGE SCALE GENOMIC DNA]</scope>
    <source>
        <strain evidence="1 2">KHSU-234311-028</strain>
        <plasmid evidence="1 2">pKHSU-234311-028-2</plasmid>
    </source>
</reference>
<proteinExistence type="predicted"/>